<dbReference type="EMBL" id="CP006704">
    <property type="protein sequence ID" value="AIJ47278.1"/>
    <property type="molecule type" value="Genomic_DNA"/>
</dbReference>
<proteinExistence type="predicted"/>
<dbReference type="GO" id="GO:0030638">
    <property type="term" value="P:polyketide metabolic process"/>
    <property type="evidence" value="ECO:0007669"/>
    <property type="project" value="InterPro"/>
</dbReference>
<dbReference type="Gene3D" id="3.10.450.50">
    <property type="match status" value="1"/>
</dbReference>
<dbReference type="Proteomes" id="UP000028782">
    <property type="component" value="Chromosome"/>
</dbReference>
<evidence type="ECO:0000313" key="1">
    <source>
        <dbReference type="EMBL" id="AIJ47278.1"/>
    </source>
</evidence>
<dbReference type="RefSeq" id="WP_051962305.1">
    <property type="nucleotide sequence ID" value="NZ_CP006704.1"/>
</dbReference>
<dbReference type="SUPFAM" id="SSF54427">
    <property type="entry name" value="NTF2-like"/>
    <property type="match status" value="1"/>
</dbReference>
<dbReference type="KEGG" id="ctes:O987_15815"/>
<dbReference type="InterPro" id="IPR009959">
    <property type="entry name" value="Cyclase_SnoaL-like"/>
</dbReference>
<gene>
    <name evidence="1" type="ORF">O987_15815</name>
</gene>
<sequence>MGNRSKAAIAADFLTLCATGQVRKAYDLYVSESFHHHNAYFPADRESLLLGMEQSAESEPNRSFMVKQTIESDDRVAVYSHLRRERVDMDIAVVHILRFENGKIVEMWDIGQQVPKDSPNKLGMF</sequence>
<dbReference type="AlphaFoldDB" id="A0A076PNG4"/>
<accession>A0A076PNG4</accession>
<organism evidence="1 2">
    <name type="scientific">Comamonas testosteroni TK102</name>
    <dbReference type="NCBI Taxonomy" id="1392005"/>
    <lineage>
        <taxon>Bacteria</taxon>
        <taxon>Pseudomonadati</taxon>
        <taxon>Pseudomonadota</taxon>
        <taxon>Betaproteobacteria</taxon>
        <taxon>Burkholderiales</taxon>
        <taxon>Comamonadaceae</taxon>
        <taxon>Comamonas</taxon>
    </lineage>
</organism>
<name>A0A076PNG4_COMTE</name>
<dbReference type="HOGENOM" id="CLU_100997_2_1_4"/>
<dbReference type="InterPro" id="IPR032710">
    <property type="entry name" value="NTF2-like_dom_sf"/>
</dbReference>
<dbReference type="Pfam" id="PF07366">
    <property type="entry name" value="SnoaL"/>
    <property type="match status" value="1"/>
</dbReference>
<evidence type="ECO:0000313" key="2">
    <source>
        <dbReference type="Proteomes" id="UP000028782"/>
    </source>
</evidence>
<protein>
    <submittedName>
        <fullName evidence="1">Polyketide cyclase</fullName>
    </submittedName>
</protein>
<reference evidence="1 2" key="1">
    <citation type="journal article" date="2014" name="Genome Announc.">
        <title>Complete Genome Sequence of Polychlorinated Biphenyl Degrader Comamonas testosteroni TK102 (NBRC 109938).</title>
        <authorList>
            <person name="Fukuda K."/>
            <person name="Hosoyama A."/>
            <person name="Tsuchikane K."/>
            <person name="Ohji S."/>
            <person name="Yamazoe A."/>
            <person name="Fujita N."/>
            <person name="Shintani M."/>
            <person name="Kimbara K."/>
        </authorList>
    </citation>
    <scope>NUCLEOTIDE SEQUENCE [LARGE SCALE GENOMIC DNA]</scope>
    <source>
        <strain evidence="1">TK102</strain>
    </source>
</reference>